<dbReference type="Proteomes" id="UP000295706">
    <property type="component" value="Unassembled WGS sequence"/>
</dbReference>
<keyword evidence="1" id="KW-0812">Transmembrane</keyword>
<sequence length="572" mass="65489">MPERSAPRYIKIFFWFAGIAGSLLLLAFLVSLWLPTYFKNELDAALKKSVVDASDGLYKIDYQSININIPLGNAEVKGVNLTTDSTRYEYLLKNNTAPNHRFLLRAETIRLSGVSLMRLFFLNSLSIQEILIDRPVAEIVHDPQSYNEKKQSQTPYQLISKVLKSIRIDKISLNNVDFTYVNHSVESQKPQKSYLKKVFLDVSDFLINEDSEQDSSRIFYSQNITLEAEGLELPSGNAMYVFRMAQLSLSTHDSTLQVKNVHYQPLFSKADFSKKLGRAVDRLDLEFKNIKATQVDMKRFLADRQLFARNLYIDAGLMDIYKDKRYTQIDNSKMGKYPHQILLKSKLRVGFDKVHLKSTRVRYGEMNEKTNRSGAVFFDGTQGTITNLTNDPEWIRRNGHCKVQVSTRFMNQGSLATYFDFDLASPRGAFRCGGVMKDFEMTHLNEVTEALALASIRSGKVSRLEFSVQATDTQSSIKTELHYDDLEVDILKMDKDSDDLKKRSLLSRILNNVIINENNPRGNRPARVGEAVIERAADESFFNLIWHSLFVSIKQITIGRGRQQAKREKRAS</sequence>
<evidence type="ECO:0008006" key="4">
    <source>
        <dbReference type="Google" id="ProtNLM"/>
    </source>
</evidence>
<comment type="caution">
    <text evidence="2">The sequence shown here is derived from an EMBL/GenBank/DDBJ whole genome shotgun (WGS) entry which is preliminary data.</text>
</comment>
<feature type="transmembrane region" description="Helical" evidence="1">
    <location>
        <begin position="12"/>
        <end position="34"/>
    </location>
</feature>
<dbReference type="OrthoDB" id="610933at2"/>
<keyword evidence="1" id="KW-0472">Membrane</keyword>
<protein>
    <recommendedName>
        <fullName evidence="4">DUF748 domain-containing protein</fullName>
    </recommendedName>
</protein>
<evidence type="ECO:0000313" key="3">
    <source>
        <dbReference type="Proteomes" id="UP000295706"/>
    </source>
</evidence>
<evidence type="ECO:0000313" key="2">
    <source>
        <dbReference type="EMBL" id="TDB69173.1"/>
    </source>
</evidence>
<accession>A0A4R4KME8</accession>
<proteinExistence type="predicted"/>
<name>A0A4R4KME8_9BACT</name>
<evidence type="ECO:0000256" key="1">
    <source>
        <dbReference type="SAM" id="Phobius"/>
    </source>
</evidence>
<reference evidence="2 3" key="1">
    <citation type="submission" date="2019-02" db="EMBL/GenBank/DDBJ databases">
        <title>Arundinibacter roseus gen. nov., sp. nov., a new member of the family Cytophagaceae.</title>
        <authorList>
            <person name="Szuroczki S."/>
            <person name="Khayer B."/>
            <person name="Sproer C."/>
            <person name="Toumi M."/>
            <person name="Szabo A."/>
            <person name="Felfoldi T."/>
            <person name="Schumann P."/>
            <person name="Toth E."/>
        </authorList>
    </citation>
    <scope>NUCLEOTIDE SEQUENCE [LARGE SCALE GENOMIC DNA]</scope>
    <source>
        <strain evidence="2 3">DMA-k-7a</strain>
    </source>
</reference>
<keyword evidence="3" id="KW-1185">Reference proteome</keyword>
<organism evidence="2 3">
    <name type="scientific">Arundinibacter roseus</name>
    <dbReference type="NCBI Taxonomy" id="2070510"/>
    <lineage>
        <taxon>Bacteria</taxon>
        <taxon>Pseudomonadati</taxon>
        <taxon>Bacteroidota</taxon>
        <taxon>Cytophagia</taxon>
        <taxon>Cytophagales</taxon>
        <taxon>Spirosomataceae</taxon>
        <taxon>Arundinibacter</taxon>
    </lineage>
</organism>
<keyword evidence="1" id="KW-1133">Transmembrane helix</keyword>
<dbReference type="RefSeq" id="WP_132114005.1">
    <property type="nucleotide sequence ID" value="NZ_SMJU01000001.1"/>
</dbReference>
<dbReference type="AlphaFoldDB" id="A0A4R4KME8"/>
<dbReference type="EMBL" id="SMJU01000001">
    <property type="protein sequence ID" value="TDB69173.1"/>
    <property type="molecule type" value="Genomic_DNA"/>
</dbReference>
<gene>
    <name evidence="2" type="ORF">EZE20_02215</name>
</gene>